<name>A0A1A9ZZN6_GLOPL</name>
<evidence type="ECO:0000313" key="2">
    <source>
        <dbReference type="Proteomes" id="UP000092445"/>
    </source>
</evidence>
<keyword evidence="2" id="KW-1185">Reference proteome</keyword>
<protein>
    <submittedName>
        <fullName evidence="1">Uncharacterized protein</fullName>
    </submittedName>
</protein>
<dbReference type="VEuPathDB" id="VectorBase:GPAI029930"/>
<dbReference type="AlphaFoldDB" id="A0A1A9ZZN6"/>
<dbReference type="EnsemblMetazoa" id="GPAI029930-RA">
    <property type="protein sequence ID" value="GPAI029930-PA"/>
    <property type="gene ID" value="GPAI029930"/>
</dbReference>
<reference evidence="1" key="2">
    <citation type="submission" date="2020-05" db="UniProtKB">
        <authorList>
            <consortium name="EnsemblMetazoa"/>
        </authorList>
    </citation>
    <scope>IDENTIFICATION</scope>
    <source>
        <strain evidence="1">IAEA</strain>
    </source>
</reference>
<proteinExistence type="predicted"/>
<sequence length="131" mass="14872">MTRHTRKLDARANAYKNILHACILMKINASPTAIATTKARICTSWHIAVEYENEQEDAQINYRTMHGLNIQTKIVRATELVHTLFMACLSNSGVNLLSLLPNIKLLQLKGFVTFFDINVGTNLLTKYRKII</sequence>
<dbReference type="Proteomes" id="UP000092445">
    <property type="component" value="Unassembled WGS sequence"/>
</dbReference>
<organism evidence="1 2">
    <name type="scientific">Glossina pallidipes</name>
    <name type="common">Tsetse fly</name>
    <dbReference type="NCBI Taxonomy" id="7398"/>
    <lineage>
        <taxon>Eukaryota</taxon>
        <taxon>Metazoa</taxon>
        <taxon>Ecdysozoa</taxon>
        <taxon>Arthropoda</taxon>
        <taxon>Hexapoda</taxon>
        <taxon>Insecta</taxon>
        <taxon>Pterygota</taxon>
        <taxon>Neoptera</taxon>
        <taxon>Endopterygota</taxon>
        <taxon>Diptera</taxon>
        <taxon>Brachycera</taxon>
        <taxon>Muscomorpha</taxon>
        <taxon>Hippoboscoidea</taxon>
        <taxon>Glossinidae</taxon>
        <taxon>Glossina</taxon>
    </lineage>
</organism>
<accession>A0A1A9ZZN6</accession>
<reference evidence="2" key="1">
    <citation type="submission" date="2014-03" db="EMBL/GenBank/DDBJ databases">
        <authorList>
            <person name="Aksoy S."/>
            <person name="Warren W."/>
            <person name="Wilson R.K."/>
        </authorList>
    </citation>
    <scope>NUCLEOTIDE SEQUENCE [LARGE SCALE GENOMIC DNA]</scope>
    <source>
        <strain evidence="2">IAEA</strain>
    </source>
</reference>
<evidence type="ECO:0000313" key="1">
    <source>
        <dbReference type="EnsemblMetazoa" id="GPAI029930-PA"/>
    </source>
</evidence>